<gene>
    <name evidence="2" type="ORF">C4F51_04425</name>
</gene>
<accession>A0A928YSX5</accession>
<sequence length="159" mass="16998">MVKPCTHQRGVTLIELMIVILIGGILALVAMPFTGAWVGSTQVHTGKSSLQQAWGQAKALALRNAKMVTANDPAAELMIDTPNELMIACPALCNDADAAEKWSLPIPKGITIEFTDPASSSIRFTNTGQLLDSGDMVINTHQVTYKVSKGSEEDVGILY</sequence>
<organism evidence="2 3">
    <name type="scientific">Cellvibrio polysaccharolyticus</name>
    <dbReference type="NCBI Taxonomy" id="2082724"/>
    <lineage>
        <taxon>Bacteria</taxon>
        <taxon>Pseudomonadati</taxon>
        <taxon>Pseudomonadota</taxon>
        <taxon>Gammaproteobacteria</taxon>
        <taxon>Cellvibrionales</taxon>
        <taxon>Cellvibrionaceae</taxon>
        <taxon>Cellvibrio</taxon>
    </lineage>
</organism>
<feature type="transmembrane region" description="Helical" evidence="1">
    <location>
        <begin position="12"/>
        <end position="38"/>
    </location>
</feature>
<keyword evidence="1" id="KW-0812">Transmembrane</keyword>
<dbReference type="InterPro" id="IPR012902">
    <property type="entry name" value="N_methyl_site"/>
</dbReference>
<dbReference type="NCBIfam" id="TIGR02532">
    <property type="entry name" value="IV_pilin_GFxxxE"/>
    <property type="match status" value="1"/>
</dbReference>
<dbReference type="EMBL" id="PRDL01000001">
    <property type="protein sequence ID" value="MBE8716429.1"/>
    <property type="molecule type" value="Genomic_DNA"/>
</dbReference>
<dbReference type="Proteomes" id="UP000652567">
    <property type="component" value="Unassembled WGS sequence"/>
</dbReference>
<comment type="caution">
    <text evidence="2">The sequence shown here is derived from an EMBL/GenBank/DDBJ whole genome shotgun (WGS) entry which is preliminary data.</text>
</comment>
<dbReference type="PROSITE" id="PS00409">
    <property type="entry name" value="PROKAR_NTER_METHYL"/>
    <property type="match status" value="1"/>
</dbReference>
<evidence type="ECO:0000313" key="3">
    <source>
        <dbReference type="Proteomes" id="UP000652567"/>
    </source>
</evidence>
<dbReference type="Gene3D" id="3.30.700.10">
    <property type="entry name" value="Glycoprotein, Type 4 Pilin"/>
    <property type="match status" value="1"/>
</dbReference>
<dbReference type="InterPro" id="IPR045584">
    <property type="entry name" value="Pilin-like"/>
</dbReference>
<keyword evidence="1" id="KW-1133">Transmembrane helix</keyword>
<dbReference type="RefSeq" id="WP_193907501.1">
    <property type="nucleotide sequence ID" value="NZ_PRDL01000001.1"/>
</dbReference>
<reference evidence="2" key="1">
    <citation type="submission" date="2018-07" db="EMBL/GenBank/DDBJ databases">
        <title>Genome assembly of strain Ka43.</title>
        <authorList>
            <person name="Kukolya J."/>
            <person name="Nagy I."/>
            <person name="Horvath B."/>
            <person name="Toth A."/>
        </authorList>
    </citation>
    <scope>NUCLEOTIDE SEQUENCE</scope>
    <source>
        <strain evidence="2">KB43</strain>
    </source>
</reference>
<evidence type="ECO:0000256" key="1">
    <source>
        <dbReference type="SAM" id="Phobius"/>
    </source>
</evidence>
<dbReference type="SUPFAM" id="SSF54523">
    <property type="entry name" value="Pili subunits"/>
    <property type="match status" value="1"/>
</dbReference>
<keyword evidence="1" id="KW-0472">Membrane</keyword>
<protein>
    <submittedName>
        <fullName evidence="2">Prepilin-type N-terminal cleavage/methylation domain-containing protein</fullName>
    </submittedName>
</protein>
<dbReference type="Pfam" id="PF07963">
    <property type="entry name" value="N_methyl"/>
    <property type="match status" value="1"/>
</dbReference>
<proteinExistence type="predicted"/>
<keyword evidence="3" id="KW-1185">Reference proteome</keyword>
<dbReference type="AlphaFoldDB" id="A0A928YSX5"/>
<evidence type="ECO:0000313" key="2">
    <source>
        <dbReference type="EMBL" id="MBE8716429.1"/>
    </source>
</evidence>
<name>A0A928YSX5_9GAMM</name>